<keyword evidence="4" id="KW-1185">Reference proteome</keyword>
<name>A0AAE1YWF1_9LAMI</name>
<feature type="domain" description="Disease resistance R13L4/SHOC-2-like LRR" evidence="2">
    <location>
        <begin position="41"/>
        <end position="172"/>
    </location>
</feature>
<evidence type="ECO:0000313" key="3">
    <source>
        <dbReference type="EMBL" id="KAK4438045.1"/>
    </source>
</evidence>
<dbReference type="Pfam" id="PF23598">
    <property type="entry name" value="LRR_14"/>
    <property type="match status" value="1"/>
</dbReference>
<reference evidence="3" key="2">
    <citation type="journal article" date="2024" name="Plant">
        <title>Genomic evolution and insights into agronomic trait innovations of Sesamum species.</title>
        <authorList>
            <person name="Miao H."/>
            <person name="Wang L."/>
            <person name="Qu L."/>
            <person name="Liu H."/>
            <person name="Sun Y."/>
            <person name="Le M."/>
            <person name="Wang Q."/>
            <person name="Wei S."/>
            <person name="Zheng Y."/>
            <person name="Lin W."/>
            <person name="Duan Y."/>
            <person name="Cao H."/>
            <person name="Xiong S."/>
            <person name="Wang X."/>
            <person name="Wei L."/>
            <person name="Li C."/>
            <person name="Ma Q."/>
            <person name="Ju M."/>
            <person name="Zhao R."/>
            <person name="Li G."/>
            <person name="Mu C."/>
            <person name="Tian Q."/>
            <person name="Mei H."/>
            <person name="Zhang T."/>
            <person name="Gao T."/>
            <person name="Zhang H."/>
        </authorList>
    </citation>
    <scope>NUCLEOTIDE SEQUENCE</scope>
    <source>
        <strain evidence="3">3651</strain>
    </source>
</reference>
<dbReference type="PANTHER" id="PTHR47186">
    <property type="entry name" value="LEUCINE-RICH REPEAT-CONTAINING PROTEIN 57"/>
    <property type="match status" value="1"/>
</dbReference>
<organism evidence="3 4">
    <name type="scientific">Sesamum alatum</name>
    <dbReference type="NCBI Taxonomy" id="300844"/>
    <lineage>
        <taxon>Eukaryota</taxon>
        <taxon>Viridiplantae</taxon>
        <taxon>Streptophyta</taxon>
        <taxon>Embryophyta</taxon>
        <taxon>Tracheophyta</taxon>
        <taxon>Spermatophyta</taxon>
        <taxon>Magnoliopsida</taxon>
        <taxon>eudicotyledons</taxon>
        <taxon>Gunneridae</taxon>
        <taxon>Pentapetalae</taxon>
        <taxon>asterids</taxon>
        <taxon>lamiids</taxon>
        <taxon>Lamiales</taxon>
        <taxon>Pedaliaceae</taxon>
        <taxon>Sesamum</taxon>
    </lineage>
</organism>
<proteinExistence type="predicted"/>
<evidence type="ECO:0000256" key="1">
    <source>
        <dbReference type="ARBA" id="ARBA00022737"/>
    </source>
</evidence>
<gene>
    <name evidence="3" type="ORF">Salat_0138600</name>
</gene>
<evidence type="ECO:0000313" key="4">
    <source>
        <dbReference type="Proteomes" id="UP001293254"/>
    </source>
</evidence>
<dbReference type="InterPro" id="IPR032675">
    <property type="entry name" value="LRR_dom_sf"/>
</dbReference>
<dbReference type="InterPro" id="IPR055414">
    <property type="entry name" value="LRR_R13L4/SHOC2-like"/>
</dbReference>
<protein>
    <recommendedName>
        <fullName evidence="2">Disease resistance R13L4/SHOC-2-like LRR domain-containing protein</fullName>
    </recommendedName>
</protein>
<accession>A0AAE1YWF1</accession>
<dbReference type="Proteomes" id="UP001293254">
    <property type="component" value="Unassembled WGS sequence"/>
</dbReference>
<dbReference type="PANTHER" id="PTHR47186:SF3">
    <property type="entry name" value="OS09G0267800 PROTEIN"/>
    <property type="match status" value="1"/>
</dbReference>
<sequence>MLVLEQGLVQQSLGQVRHGSVSPEYSYRPPLIPEALCQSKHLRTLLVFSEGGLPTVPTHIFSGFVYLRALKLSGCHTELPESIAELSLLRYLDLSNSHFHSLPFAISSLRSLQVLNLLGCYNLKVLPPLSRITGLRHLDISGCEALTEIPYGIRNLVYLQTLPIYIVPKNPSRFRVRDLRFKNLQLNIQTDASHFSRKESN</sequence>
<dbReference type="AlphaFoldDB" id="A0AAE1YWF1"/>
<dbReference type="Gene3D" id="3.80.10.10">
    <property type="entry name" value="Ribonuclease Inhibitor"/>
    <property type="match status" value="1"/>
</dbReference>
<dbReference type="SUPFAM" id="SSF52058">
    <property type="entry name" value="L domain-like"/>
    <property type="match status" value="1"/>
</dbReference>
<keyword evidence="1" id="KW-0677">Repeat</keyword>
<dbReference type="EMBL" id="JACGWO010000001">
    <property type="protein sequence ID" value="KAK4438045.1"/>
    <property type="molecule type" value="Genomic_DNA"/>
</dbReference>
<evidence type="ECO:0000259" key="2">
    <source>
        <dbReference type="Pfam" id="PF23598"/>
    </source>
</evidence>
<comment type="caution">
    <text evidence="3">The sequence shown here is derived from an EMBL/GenBank/DDBJ whole genome shotgun (WGS) entry which is preliminary data.</text>
</comment>
<reference evidence="3" key="1">
    <citation type="submission" date="2020-06" db="EMBL/GenBank/DDBJ databases">
        <authorList>
            <person name="Li T."/>
            <person name="Hu X."/>
            <person name="Zhang T."/>
            <person name="Song X."/>
            <person name="Zhang H."/>
            <person name="Dai N."/>
            <person name="Sheng W."/>
            <person name="Hou X."/>
            <person name="Wei L."/>
        </authorList>
    </citation>
    <scope>NUCLEOTIDE SEQUENCE</scope>
    <source>
        <strain evidence="3">3651</strain>
        <tissue evidence="3">Leaf</tissue>
    </source>
</reference>